<comment type="caution">
    <text evidence="1">The sequence shown here is derived from an EMBL/GenBank/DDBJ whole genome shotgun (WGS) entry which is preliminary data.</text>
</comment>
<gene>
    <name evidence="1" type="ORF">ACFP2T_16495</name>
</gene>
<protein>
    <submittedName>
        <fullName evidence="1">Uncharacterized protein</fullName>
    </submittedName>
</protein>
<sequence length="181" mass="20540">MSTIKDAIRAAKLPERVVPVCLNLDLQAEFEAAERELQELLDRPRDSLAAGGPPKDLSQRVRDLEAEMREHTHDFRLRALPRPGWLALVADHPPRQTEDGAVDQRDQYVGVNAETFFTALVRASVVAPELDEEDWRLLLDEKLTDRQFDQLSDAAWSLNRRDVDVPFSRAASRHLPVSVPE</sequence>
<organism evidence="1 2">
    <name type="scientific">Plantactinospora solaniradicis</name>
    <dbReference type="NCBI Taxonomy" id="1723736"/>
    <lineage>
        <taxon>Bacteria</taxon>
        <taxon>Bacillati</taxon>
        <taxon>Actinomycetota</taxon>
        <taxon>Actinomycetes</taxon>
        <taxon>Micromonosporales</taxon>
        <taxon>Micromonosporaceae</taxon>
        <taxon>Plantactinospora</taxon>
    </lineage>
</organism>
<dbReference type="EMBL" id="JBHSPR010000010">
    <property type="protein sequence ID" value="MFC6017802.1"/>
    <property type="molecule type" value="Genomic_DNA"/>
</dbReference>
<name>A0ABW1K9I3_9ACTN</name>
<evidence type="ECO:0000313" key="1">
    <source>
        <dbReference type="EMBL" id="MFC6017802.1"/>
    </source>
</evidence>
<dbReference type="Proteomes" id="UP001596203">
    <property type="component" value="Unassembled WGS sequence"/>
</dbReference>
<accession>A0ABW1K9I3</accession>
<dbReference type="RefSeq" id="WP_377422344.1">
    <property type="nucleotide sequence ID" value="NZ_JBHSPR010000010.1"/>
</dbReference>
<reference evidence="2" key="1">
    <citation type="journal article" date="2019" name="Int. J. Syst. Evol. Microbiol.">
        <title>The Global Catalogue of Microorganisms (GCM) 10K type strain sequencing project: providing services to taxonomists for standard genome sequencing and annotation.</title>
        <authorList>
            <consortium name="The Broad Institute Genomics Platform"/>
            <consortium name="The Broad Institute Genome Sequencing Center for Infectious Disease"/>
            <person name="Wu L."/>
            <person name="Ma J."/>
        </authorList>
    </citation>
    <scope>NUCLEOTIDE SEQUENCE [LARGE SCALE GENOMIC DNA]</scope>
    <source>
        <strain evidence="2">ZS-35-S2</strain>
    </source>
</reference>
<proteinExistence type="predicted"/>
<evidence type="ECO:0000313" key="2">
    <source>
        <dbReference type="Proteomes" id="UP001596203"/>
    </source>
</evidence>
<keyword evidence="2" id="KW-1185">Reference proteome</keyword>